<dbReference type="GO" id="GO:0004525">
    <property type="term" value="F:ribonuclease III activity"/>
    <property type="evidence" value="ECO:0007669"/>
    <property type="project" value="InterPro"/>
</dbReference>
<dbReference type="InterPro" id="IPR036389">
    <property type="entry name" value="RNase_III_sf"/>
</dbReference>
<evidence type="ECO:0000256" key="6">
    <source>
        <dbReference type="HAMAP-Rule" id="MF_01468"/>
    </source>
</evidence>
<evidence type="ECO:0000313" key="9">
    <source>
        <dbReference type="Proteomes" id="UP001329915"/>
    </source>
</evidence>
<dbReference type="PIRSF" id="PIRSF005520">
    <property type="entry name" value="UCP005520"/>
    <property type="match status" value="1"/>
</dbReference>
<evidence type="ECO:0000256" key="1">
    <source>
        <dbReference type="ARBA" id="ARBA00022517"/>
    </source>
</evidence>
<organism evidence="8 9">
    <name type="scientific">Metallumcola ferriviriculae</name>
    <dbReference type="NCBI Taxonomy" id="3039180"/>
    <lineage>
        <taxon>Bacteria</taxon>
        <taxon>Bacillati</taxon>
        <taxon>Bacillota</taxon>
        <taxon>Clostridia</taxon>
        <taxon>Neomoorellales</taxon>
        <taxon>Desulfitibacteraceae</taxon>
        <taxon>Metallumcola</taxon>
    </lineage>
</organism>
<evidence type="ECO:0000313" key="8">
    <source>
        <dbReference type="EMBL" id="WRO20385.1"/>
    </source>
</evidence>
<protein>
    <recommendedName>
        <fullName evidence="6">Mini-ribonuclease 3</fullName>
        <shortName evidence="6">Mini-3</shortName>
        <shortName evidence="6">Mini-RNase 3</shortName>
        <ecNumber evidence="6">3.1.26.-</ecNumber>
    </recommendedName>
    <alternativeName>
        <fullName evidence="6">Mini-RNase III</fullName>
        <shortName evidence="6">Mini-III</shortName>
    </alternativeName>
</protein>
<dbReference type="GO" id="GO:0006364">
    <property type="term" value="P:rRNA processing"/>
    <property type="evidence" value="ECO:0007669"/>
    <property type="project" value="UniProtKB-UniRule"/>
</dbReference>
<reference evidence="8 9" key="1">
    <citation type="submission" date="2023-04" db="EMBL/GenBank/DDBJ databases">
        <authorList>
            <person name="Hsu D."/>
        </authorList>
    </citation>
    <scope>NUCLEOTIDE SEQUENCE [LARGE SCALE GENOMIC DNA]</scope>
    <source>
        <strain evidence="8 9">MK1</strain>
    </source>
</reference>
<dbReference type="Pfam" id="PF00636">
    <property type="entry name" value="Ribonuclease_3"/>
    <property type="match status" value="1"/>
</dbReference>
<gene>
    <name evidence="6" type="primary">mrnC</name>
    <name evidence="8" type="ORF">MFMK1_000147</name>
</gene>
<comment type="similarity">
    <text evidence="6">Belongs to the MrnC RNase family.</text>
</comment>
<dbReference type="InterPro" id="IPR000999">
    <property type="entry name" value="RNase_III_dom"/>
</dbReference>
<keyword evidence="6" id="KW-0460">Magnesium</keyword>
<dbReference type="EMBL" id="CP121694">
    <property type="protein sequence ID" value="WRO20385.1"/>
    <property type="molecule type" value="Genomic_DNA"/>
</dbReference>
<dbReference type="HAMAP" id="MF_01468">
    <property type="entry name" value="RNase_Mini_III"/>
    <property type="match status" value="1"/>
</dbReference>
<dbReference type="SUPFAM" id="SSF69065">
    <property type="entry name" value="RNase III domain-like"/>
    <property type="match status" value="1"/>
</dbReference>
<evidence type="ECO:0000256" key="5">
    <source>
        <dbReference type="ARBA" id="ARBA00022801"/>
    </source>
</evidence>
<dbReference type="PANTHER" id="PTHR34276:SF1">
    <property type="entry name" value="MINI-RIBONUCLEASE 3"/>
    <property type="match status" value="1"/>
</dbReference>
<dbReference type="GO" id="GO:0019843">
    <property type="term" value="F:rRNA binding"/>
    <property type="evidence" value="ECO:0007669"/>
    <property type="project" value="UniProtKB-UniRule"/>
</dbReference>
<keyword evidence="6" id="KW-0963">Cytoplasm</keyword>
<comment type="subcellular location">
    <subcellularLocation>
        <location evidence="6">Cytoplasm</location>
    </subcellularLocation>
</comment>
<keyword evidence="6" id="KW-0694">RNA-binding</keyword>
<name>A0AAU0UJF9_9FIRM</name>
<dbReference type="InterPro" id="IPR008226">
    <property type="entry name" value="Mini3_fam"/>
</dbReference>
<proteinExistence type="inferred from homology"/>
<comment type="cofactor">
    <cofactor evidence="6">
        <name>Mg(2+)</name>
        <dbReference type="ChEBI" id="CHEBI:18420"/>
    </cofactor>
</comment>
<keyword evidence="4 6" id="KW-0255">Endonuclease</keyword>
<dbReference type="EC" id="3.1.26.-" evidence="6"/>
<dbReference type="Proteomes" id="UP001329915">
    <property type="component" value="Chromosome"/>
</dbReference>
<dbReference type="KEGG" id="dbc:MFMK1_000147"/>
<keyword evidence="9" id="KW-1185">Reference proteome</keyword>
<keyword evidence="6" id="KW-0699">rRNA-binding</keyword>
<dbReference type="GO" id="GO:0005737">
    <property type="term" value="C:cytoplasm"/>
    <property type="evidence" value="ECO:0007669"/>
    <property type="project" value="UniProtKB-SubCell"/>
</dbReference>
<keyword evidence="5 6" id="KW-0378">Hydrolase</keyword>
<dbReference type="Gene3D" id="1.10.1520.10">
    <property type="entry name" value="Ribonuclease III domain"/>
    <property type="match status" value="1"/>
</dbReference>
<evidence type="ECO:0000256" key="2">
    <source>
        <dbReference type="ARBA" id="ARBA00022552"/>
    </source>
</evidence>
<dbReference type="RefSeq" id="WP_366923284.1">
    <property type="nucleotide sequence ID" value="NZ_CP121694.1"/>
</dbReference>
<feature type="active site" evidence="6">
    <location>
        <position position="24"/>
    </location>
</feature>
<evidence type="ECO:0000259" key="7">
    <source>
        <dbReference type="Pfam" id="PF00636"/>
    </source>
</evidence>
<keyword evidence="1 6" id="KW-0690">Ribosome biogenesis</keyword>
<evidence type="ECO:0000256" key="3">
    <source>
        <dbReference type="ARBA" id="ARBA00022722"/>
    </source>
</evidence>
<keyword evidence="2 6" id="KW-0698">rRNA processing</keyword>
<sequence length="138" mass="15524">MGWTPLSRQEVSQMSPAALAYIGDAVYEIYVRRKIVLQKPARINALHKRVVGLVNASAQAELFHFLVDRLTPDERAVARRGRNVKTGSVPKYTDVATYRHSTGLECLIGFLHLCGEEKRVEELLSFLEELDTNRKNGG</sequence>
<dbReference type="PANTHER" id="PTHR34276">
    <property type="entry name" value="MINI-RIBONUCLEASE 3"/>
    <property type="match status" value="1"/>
</dbReference>
<accession>A0AAU0UJF9</accession>
<comment type="subunit">
    <text evidence="6">Homodimer.</text>
</comment>
<evidence type="ECO:0000256" key="4">
    <source>
        <dbReference type="ARBA" id="ARBA00022759"/>
    </source>
</evidence>
<feature type="domain" description="RNase III" evidence="7">
    <location>
        <begin position="18"/>
        <end position="114"/>
    </location>
</feature>
<dbReference type="AlphaFoldDB" id="A0AAU0UJF9"/>
<keyword evidence="3 6" id="KW-0540">Nuclease</keyword>
<comment type="function">
    <text evidence="6">Involved in correct processing of both the 5' and 3' ends of 23S rRNA precursor. Processes 30S rRNA precursor transcript even in absence of ribonuclease 3 (Rnc); Rnc processes 30S rRNA into smaller rRNA precursors.</text>
</comment>